<proteinExistence type="predicted"/>
<keyword evidence="3" id="KW-1185">Reference proteome</keyword>
<reference evidence="3" key="1">
    <citation type="journal article" date="2022" name="Int. J. Syst. Evol. Microbiol.">
        <title>Anaeromyxobacter oryzae sp. nov., Anaeromyxobacter diazotrophicus sp. nov. and Anaeromyxobacter paludicola sp. nov., isolated from paddy soils.</title>
        <authorList>
            <person name="Itoh H."/>
            <person name="Xu Z."/>
            <person name="Mise K."/>
            <person name="Masuda Y."/>
            <person name="Ushijima N."/>
            <person name="Hayakawa C."/>
            <person name="Shiratori Y."/>
            <person name="Senoo K."/>
        </authorList>
    </citation>
    <scope>NUCLEOTIDE SEQUENCE [LARGE SCALE GENOMIC DNA]</scope>
    <source>
        <strain evidence="3">Red232</strain>
    </source>
</reference>
<dbReference type="Pfam" id="PF13466">
    <property type="entry name" value="STAS_2"/>
    <property type="match status" value="1"/>
</dbReference>
<sequence length="107" mass="11843">MPESSCTFHSEHEGDRTVIRLCGTFDRASAFELAQRLEGEHDHELVLDFSLVREFADLGVATLAHGLAGADHRLFMRGLRQHQLRIFRYFGVDVEASADGDPGATAS</sequence>
<dbReference type="InterPro" id="IPR058548">
    <property type="entry name" value="MlaB-like_STAS"/>
</dbReference>
<dbReference type="InterPro" id="IPR036513">
    <property type="entry name" value="STAS_dom_sf"/>
</dbReference>
<feature type="domain" description="MlaB-like STAS" evidence="1">
    <location>
        <begin position="19"/>
        <end position="93"/>
    </location>
</feature>
<gene>
    <name evidence="2" type="ORF">AMOR_37060</name>
</gene>
<name>A0ABM7WZ10_9BACT</name>
<dbReference type="SUPFAM" id="SSF52091">
    <property type="entry name" value="SpoIIaa-like"/>
    <property type="match status" value="1"/>
</dbReference>
<organism evidence="2 3">
    <name type="scientific">Anaeromyxobacter oryzae</name>
    <dbReference type="NCBI Taxonomy" id="2918170"/>
    <lineage>
        <taxon>Bacteria</taxon>
        <taxon>Pseudomonadati</taxon>
        <taxon>Myxococcota</taxon>
        <taxon>Myxococcia</taxon>
        <taxon>Myxococcales</taxon>
        <taxon>Cystobacterineae</taxon>
        <taxon>Anaeromyxobacteraceae</taxon>
        <taxon>Anaeromyxobacter</taxon>
    </lineage>
</organism>
<accession>A0ABM7WZ10</accession>
<dbReference type="Gene3D" id="3.30.750.24">
    <property type="entry name" value="STAS domain"/>
    <property type="match status" value="1"/>
</dbReference>
<evidence type="ECO:0000313" key="3">
    <source>
        <dbReference type="Proteomes" id="UP001162891"/>
    </source>
</evidence>
<evidence type="ECO:0000313" key="2">
    <source>
        <dbReference type="EMBL" id="BDG04710.1"/>
    </source>
</evidence>
<dbReference type="EMBL" id="AP025591">
    <property type="protein sequence ID" value="BDG04710.1"/>
    <property type="molecule type" value="Genomic_DNA"/>
</dbReference>
<dbReference type="Proteomes" id="UP001162891">
    <property type="component" value="Chromosome"/>
</dbReference>
<dbReference type="RefSeq" id="WP_248353173.1">
    <property type="nucleotide sequence ID" value="NZ_AP025591.1"/>
</dbReference>
<protein>
    <recommendedName>
        <fullName evidence="1">MlaB-like STAS domain-containing protein</fullName>
    </recommendedName>
</protein>
<evidence type="ECO:0000259" key="1">
    <source>
        <dbReference type="Pfam" id="PF13466"/>
    </source>
</evidence>